<proteinExistence type="predicted"/>
<evidence type="ECO:0000313" key="1">
    <source>
        <dbReference type="EMBL" id="MRN51759.1"/>
    </source>
</evidence>
<keyword evidence="2" id="KW-1185">Reference proteome</keyword>
<dbReference type="SUPFAM" id="SSF141571">
    <property type="entry name" value="Pentapeptide repeat-like"/>
    <property type="match status" value="1"/>
</dbReference>
<dbReference type="InterPro" id="IPR052949">
    <property type="entry name" value="PA_immunity-related"/>
</dbReference>
<dbReference type="EMBL" id="WJXB01000001">
    <property type="protein sequence ID" value="MRN51759.1"/>
    <property type="molecule type" value="Genomic_DNA"/>
</dbReference>
<gene>
    <name evidence="1" type="ORF">GJB61_01910</name>
</gene>
<protein>
    <submittedName>
        <fullName evidence="1">Pentapeptide repeat-containing protein</fullName>
    </submittedName>
</protein>
<accession>A0A7X2KZZ3</accession>
<sequence>MKHKIDPPKIADNIALPPQQVFSLQTKDEFSLCSINDQFIDSQEASKVSFEKVLFKNVTITESSLSGIELTDVIFERCDLSNVNFSDAFIHRTEFRNCKLMGTDFTRGRFQNVLITDCIGDYATFRFANFKQVAFEDSSLIGADYYQSVLSKISFNRCNLDQAMLSGTKLNGIDLSDCEFSGLNVEIEDLYGCIISAQQAASFAGLLGLVIK</sequence>
<dbReference type="RefSeq" id="WP_154116584.1">
    <property type="nucleotide sequence ID" value="NZ_WJXB01000001.1"/>
</dbReference>
<reference evidence="1 2" key="1">
    <citation type="submission" date="2019-11" db="EMBL/GenBank/DDBJ databases">
        <title>Paenibacillus monticola sp. nov., a novel PGPR strain isolated from mountain sample in China.</title>
        <authorList>
            <person name="Zhao Q."/>
            <person name="Li H.-P."/>
            <person name="Zhang J.-L."/>
        </authorList>
    </citation>
    <scope>NUCLEOTIDE SEQUENCE [LARGE SCALE GENOMIC DNA]</scope>
    <source>
        <strain evidence="1 2">LC-T2</strain>
    </source>
</reference>
<name>A0A7X2KZZ3_9BACL</name>
<comment type="caution">
    <text evidence="1">The sequence shown here is derived from an EMBL/GenBank/DDBJ whole genome shotgun (WGS) entry which is preliminary data.</text>
</comment>
<dbReference type="PANTHER" id="PTHR42999">
    <property type="entry name" value="ANTIBIOTIC RESISTANCE PROTEIN MCBG"/>
    <property type="match status" value="1"/>
</dbReference>
<dbReference type="Proteomes" id="UP000463051">
    <property type="component" value="Unassembled WGS sequence"/>
</dbReference>
<organism evidence="1 2">
    <name type="scientific">Paenibacillus monticola</name>
    <dbReference type="NCBI Taxonomy" id="2666075"/>
    <lineage>
        <taxon>Bacteria</taxon>
        <taxon>Bacillati</taxon>
        <taxon>Bacillota</taxon>
        <taxon>Bacilli</taxon>
        <taxon>Bacillales</taxon>
        <taxon>Paenibacillaceae</taxon>
        <taxon>Paenibacillus</taxon>
    </lineage>
</organism>
<evidence type="ECO:0000313" key="2">
    <source>
        <dbReference type="Proteomes" id="UP000463051"/>
    </source>
</evidence>
<dbReference type="InterPro" id="IPR001646">
    <property type="entry name" value="5peptide_repeat"/>
</dbReference>
<dbReference type="PANTHER" id="PTHR42999:SF1">
    <property type="entry name" value="PENTAPEPTIDE REPEAT-CONTAINING PROTEIN"/>
    <property type="match status" value="1"/>
</dbReference>
<dbReference type="AlphaFoldDB" id="A0A7X2KZZ3"/>
<dbReference type="Pfam" id="PF13599">
    <property type="entry name" value="Pentapeptide_4"/>
    <property type="match status" value="1"/>
</dbReference>
<dbReference type="Gene3D" id="2.160.20.80">
    <property type="entry name" value="E3 ubiquitin-protein ligase SopA"/>
    <property type="match status" value="1"/>
</dbReference>